<evidence type="ECO:0000313" key="3">
    <source>
        <dbReference type="Proteomes" id="UP000800097"/>
    </source>
</evidence>
<keyword evidence="3" id="KW-1185">Reference proteome</keyword>
<name>A0A6A6JIH8_WESOR</name>
<feature type="compositionally biased region" description="Polar residues" evidence="1">
    <location>
        <begin position="9"/>
        <end position="26"/>
    </location>
</feature>
<evidence type="ECO:0000256" key="1">
    <source>
        <dbReference type="SAM" id="MobiDB-lite"/>
    </source>
</evidence>
<dbReference type="OrthoDB" id="5313288at2759"/>
<gene>
    <name evidence="2" type="ORF">EI97DRAFT_501490</name>
</gene>
<protein>
    <recommendedName>
        <fullName evidence="4">F-box domain-containing protein</fullName>
    </recommendedName>
</protein>
<evidence type="ECO:0008006" key="4">
    <source>
        <dbReference type="Google" id="ProtNLM"/>
    </source>
</evidence>
<dbReference type="AlphaFoldDB" id="A0A6A6JIH8"/>
<proteinExistence type="predicted"/>
<dbReference type="Proteomes" id="UP000800097">
    <property type="component" value="Unassembled WGS sequence"/>
</dbReference>
<dbReference type="EMBL" id="ML986494">
    <property type="protein sequence ID" value="KAF2276227.1"/>
    <property type="molecule type" value="Genomic_DNA"/>
</dbReference>
<feature type="region of interest" description="Disordered" evidence="1">
    <location>
        <begin position="1"/>
        <end position="38"/>
    </location>
</feature>
<accession>A0A6A6JIH8</accession>
<dbReference type="RefSeq" id="XP_033653766.1">
    <property type="nucleotide sequence ID" value="XM_033802706.1"/>
</dbReference>
<evidence type="ECO:0000313" key="2">
    <source>
        <dbReference type="EMBL" id="KAF2276227.1"/>
    </source>
</evidence>
<dbReference type="GeneID" id="54555881"/>
<reference evidence="2" key="1">
    <citation type="journal article" date="2020" name="Stud. Mycol.">
        <title>101 Dothideomycetes genomes: a test case for predicting lifestyles and emergence of pathogens.</title>
        <authorList>
            <person name="Haridas S."/>
            <person name="Albert R."/>
            <person name="Binder M."/>
            <person name="Bloem J."/>
            <person name="Labutti K."/>
            <person name="Salamov A."/>
            <person name="Andreopoulos B."/>
            <person name="Baker S."/>
            <person name="Barry K."/>
            <person name="Bills G."/>
            <person name="Bluhm B."/>
            <person name="Cannon C."/>
            <person name="Castanera R."/>
            <person name="Culley D."/>
            <person name="Daum C."/>
            <person name="Ezra D."/>
            <person name="Gonzalez J."/>
            <person name="Henrissat B."/>
            <person name="Kuo A."/>
            <person name="Liang C."/>
            <person name="Lipzen A."/>
            <person name="Lutzoni F."/>
            <person name="Magnuson J."/>
            <person name="Mondo S."/>
            <person name="Nolan M."/>
            <person name="Ohm R."/>
            <person name="Pangilinan J."/>
            <person name="Park H.-J."/>
            <person name="Ramirez L."/>
            <person name="Alfaro M."/>
            <person name="Sun H."/>
            <person name="Tritt A."/>
            <person name="Yoshinaga Y."/>
            <person name="Zwiers L.-H."/>
            <person name="Turgeon B."/>
            <person name="Goodwin S."/>
            <person name="Spatafora J."/>
            <person name="Crous P."/>
            <person name="Grigoriev I."/>
        </authorList>
    </citation>
    <scope>NUCLEOTIDE SEQUENCE</scope>
    <source>
        <strain evidence="2">CBS 379.55</strain>
    </source>
</reference>
<organism evidence="2 3">
    <name type="scientific">Westerdykella ornata</name>
    <dbReference type="NCBI Taxonomy" id="318751"/>
    <lineage>
        <taxon>Eukaryota</taxon>
        <taxon>Fungi</taxon>
        <taxon>Dikarya</taxon>
        <taxon>Ascomycota</taxon>
        <taxon>Pezizomycotina</taxon>
        <taxon>Dothideomycetes</taxon>
        <taxon>Pleosporomycetidae</taxon>
        <taxon>Pleosporales</taxon>
        <taxon>Sporormiaceae</taxon>
        <taxon>Westerdykella</taxon>
    </lineage>
</organism>
<sequence length="330" mass="37425">MPIPDGLPTETSATLSNTASRSTPDNIPTEVPPPLVNSSKMPDCAGSVPMPCSNSPRLDGLPTEVLFSIISFTSPFIPHKQHDRLINQLAATNRTLRNIAEGYSRSLLQEATNMNRPLRTNQTYRGKYIRWLNRTCQMCKKPSRRKAILDPTETLCKACDYKIPKITMTLAAQFPLSKLDLFTPNPLYPFLPPLRHGRYTCMGGSATMFHANDVFDRRELYKSALRQNPPSARLQELRQAAPSAANDHRLLAVLLARRYRRVRQCWQDIGNVLGLTTPSDISPRRWDLPEVKEILDEMRAWDQANTPLLDWSLLGHKQYCPVNGSNKYRK</sequence>